<evidence type="ECO:0000313" key="2">
    <source>
        <dbReference type="Proteomes" id="UP000720189"/>
    </source>
</evidence>
<dbReference type="GeneID" id="70231339"/>
<accession>A0A9P9HB31</accession>
<reference evidence="1" key="1">
    <citation type="journal article" date="2021" name="Nat. Commun.">
        <title>Genetic determinants of endophytism in the Arabidopsis root mycobiome.</title>
        <authorList>
            <person name="Mesny F."/>
            <person name="Miyauchi S."/>
            <person name="Thiergart T."/>
            <person name="Pickel B."/>
            <person name="Atanasova L."/>
            <person name="Karlsson M."/>
            <person name="Huettel B."/>
            <person name="Barry K.W."/>
            <person name="Haridas S."/>
            <person name="Chen C."/>
            <person name="Bauer D."/>
            <person name="Andreopoulos W."/>
            <person name="Pangilinan J."/>
            <person name="LaButti K."/>
            <person name="Riley R."/>
            <person name="Lipzen A."/>
            <person name="Clum A."/>
            <person name="Drula E."/>
            <person name="Henrissat B."/>
            <person name="Kohler A."/>
            <person name="Grigoriev I.V."/>
            <person name="Martin F.M."/>
            <person name="Hacquard S."/>
        </authorList>
    </citation>
    <scope>NUCLEOTIDE SEQUENCE</scope>
    <source>
        <strain evidence="1">MPI-CAGE-AT-0023</strain>
    </source>
</reference>
<dbReference type="EMBL" id="JAGMUX010000007">
    <property type="protein sequence ID" value="KAH7254380.1"/>
    <property type="molecule type" value="Genomic_DNA"/>
</dbReference>
<sequence>MASPQFALLAPFGTKPEDRWFRTAYKWNRDQILDWMKKTADAGGVKPGDQDSRSLLTEIYNRLISLSLPDGSLYKDPTKQPSSHIARLLDPDWNKDDVKSSRFIVSGWSFKPSLQTFIGPVPDWWCPFDLLGLFLSLLGPAPSAADKNNFYLPLTAVYGRWCSRIAGEIDAGWKWKPSIQGQGELPFVFQCTWYLEVDNSTKQHWGQYFLGASNAGDKFDTTKENATYTGAWRERAQEARFNMLFKCQKVPMVQVNDFRDKTAPNMNNANRAMVPFGNCGETYPFAIRFLGEKKQNETSMTGLALKSEFMEKEEYPEYDEYSTSDIWKKLMAPCANCKVLLQKAGALESQFAAKLDKTKAPKRPKPMLEAEELLVENGTL</sequence>
<keyword evidence="2" id="KW-1185">Reference proteome</keyword>
<proteinExistence type="predicted"/>
<evidence type="ECO:0000313" key="1">
    <source>
        <dbReference type="EMBL" id="KAH7254380.1"/>
    </source>
</evidence>
<dbReference type="RefSeq" id="XP_046050627.1">
    <property type="nucleotide sequence ID" value="XM_046201385.1"/>
</dbReference>
<gene>
    <name evidence="1" type="ORF">BKA55DRAFT_738063</name>
</gene>
<comment type="caution">
    <text evidence="1">The sequence shown here is derived from an EMBL/GenBank/DDBJ whole genome shotgun (WGS) entry which is preliminary data.</text>
</comment>
<name>A0A9P9HB31_FUSRE</name>
<dbReference type="OrthoDB" id="5350472at2759"/>
<organism evidence="1 2">
    <name type="scientific">Fusarium redolens</name>
    <dbReference type="NCBI Taxonomy" id="48865"/>
    <lineage>
        <taxon>Eukaryota</taxon>
        <taxon>Fungi</taxon>
        <taxon>Dikarya</taxon>
        <taxon>Ascomycota</taxon>
        <taxon>Pezizomycotina</taxon>
        <taxon>Sordariomycetes</taxon>
        <taxon>Hypocreomycetidae</taxon>
        <taxon>Hypocreales</taxon>
        <taxon>Nectriaceae</taxon>
        <taxon>Fusarium</taxon>
        <taxon>Fusarium redolens species complex</taxon>
    </lineage>
</organism>
<dbReference type="Proteomes" id="UP000720189">
    <property type="component" value="Unassembled WGS sequence"/>
</dbReference>
<dbReference type="AlphaFoldDB" id="A0A9P9HB31"/>
<protein>
    <submittedName>
        <fullName evidence="1">Uncharacterized protein</fullName>
    </submittedName>
</protein>